<sequence>MSVLEIEINLSVSGATAVLYSGFVKTRSSGNHADKIFITNKKILINCVRSSIGPDPLKSHNSTFHKIIVKGLALYFLLTCKPAKIKNLILRRFGSNDKFISELTVPSADIAQTTHASANLSAVSKIDPLKAILLLEETPVARSVLYATTHLIKANDARNVFDRFDRLWRAFNSLYRAYSGKTTDTDCHIFLANDIRQNPASYPLAIASISGLTSAMIRTKVRWILMLQNNYPTAKRTKSLKESILRTKDSRILTIYRDTLTVREKFLKAEKHYTAVDSHIKTELAAPSINNSDVVVTLCIKYMYYVRNKIAHAERADHGFSFLLDHAEQKELDWLNPMLEALVIDLINISDQF</sequence>
<accession>A0ABW5UP80</accession>
<proteinExistence type="predicted"/>
<evidence type="ECO:0000313" key="2">
    <source>
        <dbReference type="Proteomes" id="UP001597463"/>
    </source>
</evidence>
<dbReference type="Proteomes" id="UP001597463">
    <property type="component" value="Unassembled WGS sequence"/>
</dbReference>
<reference evidence="2" key="1">
    <citation type="journal article" date="2019" name="Int. J. Syst. Evol. Microbiol.">
        <title>The Global Catalogue of Microorganisms (GCM) 10K type strain sequencing project: providing services to taxonomists for standard genome sequencing and annotation.</title>
        <authorList>
            <consortium name="The Broad Institute Genomics Platform"/>
            <consortium name="The Broad Institute Genome Sequencing Center for Infectious Disease"/>
            <person name="Wu L."/>
            <person name="Ma J."/>
        </authorList>
    </citation>
    <scope>NUCLEOTIDE SEQUENCE [LARGE SCALE GENOMIC DNA]</scope>
    <source>
        <strain evidence="2">TISTR 1906</strain>
    </source>
</reference>
<gene>
    <name evidence="1" type="ORF">ACFSW6_15060</name>
</gene>
<protein>
    <recommendedName>
        <fullName evidence="3">Apea-like HEPN domain-containing protein</fullName>
    </recommendedName>
</protein>
<evidence type="ECO:0000313" key="1">
    <source>
        <dbReference type="EMBL" id="MFD2755414.1"/>
    </source>
</evidence>
<name>A0ABW5UP80_9BURK</name>
<dbReference type="EMBL" id="JBHUMV010000007">
    <property type="protein sequence ID" value="MFD2755414.1"/>
    <property type="molecule type" value="Genomic_DNA"/>
</dbReference>
<dbReference type="RefSeq" id="WP_157082167.1">
    <property type="nucleotide sequence ID" value="NZ_BCNT01000018.1"/>
</dbReference>
<keyword evidence="2" id="KW-1185">Reference proteome</keyword>
<evidence type="ECO:0008006" key="3">
    <source>
        <dbReference type="Google" id="ProtNLM"/>
    </source>
</evidence>
<comment type="caution">
    <text evidence="1">The sequence shown here is derived from an EMBL/GenBank/DDBJ whole genome shotgun (WGS) entry which is preliminary data.</text>
</comment>
<organism evidence="1 2">
    <name type="scientific">Comamonas terrae</name>
    <dbReference type="NCBI Taxonomy" id="673548"/>
    <lineage>
        <taxon>Bacteria</taxon>
        <taxon>Pseudomonadati</taxon>
        <taxon>Pseudomonadota</taxon>
        <taxon>Betaproteobacteria</taxon>
        <taxon>Burkholderiales</taxon>
        <taxon>Comamonadaceae</taxon>
        <taxon>Comamonas</taxon>
    </lineage>
</organism>